<dbReference type="InterPro" id="IPR002156">
    <property type="entry name" value="RNaseH_domain"/>
</dbReference>
<comment type="caution">
    <text evidence="2">The sequence shown here is derived from an EMBL/GenBank/DDBJ whole genome shotgun (WGS) entry which is preliminary data.</text>
</comment>
<organism evidence="2 3">
    <name type="scientific">Exocentrus adspersus</name>
    <dbReference type="NCBI Taxonomy" id="1586481"/>
    <lineage>
        <taxon>Eukaryota</taxon>
        <taxon>Metazoa</taxon>
        <taxon>Ecdysozoa</taxon>
        <taxon>Arthropoda</taxon>
        <taxon>Hexapoda</taxon>
        <taxon>Insecta</taxon>
        <taxon>Pterygota</taxon>
        <taxon>Neoptera</taxon>
        <taxon>Endopterygota</taxon>
        <taxon>Coleoptera</taxon>
        <taxon>Polyphaga</taxon>
        <taxon>Cucujiformia</taxon>
        <taxon>Chrysomeloidea</taxon>
        <taxon>Cerambycidae</taxon>
        <taxon>Lamiinae</taxon>
        <taxon>Acanthocinini</taxon>
        <taxon>Exocentrus</taxon>
    </lineage>
</organism>
<dbReference type="AlphaFoldDB" id="A0AAV8VM60"/>
<dbReference type="PANTHER" id="PTHR33050">
    <property type="entry name" value="REVERSE TRANSCRIPTASE DOMAIN-CONTAINING PROTEIN"/>
    <property type="match status" value="1"/>
</dbReference>
<dbReference type="Pfam" id="PF13456">
    <property type="entry name" value="RVT_3"/>
    <property type="match status" value="1"/>
</dbReference>
<dbReference type="Gene3D" id="3.30.420.10">
    <property type="entry name" value="Ribonuclease H-like superfamily/Ribonuclease H"/>
    <property type="match status" value="1"/>
</dbReference>
<gene>
    <name evidence="2" type="ORF">NQ315_003197</name>
</gene>
<dbReference type="PANTHER" id="PTHR33050:SF7">
    <property type="entry name" value="RIBONUCLEASE H"/>
    <property type="match status" value="1"/>
</dbReference>
<dbReference type="CDD" id="cd09275">
    <property type="entry name" value="RNase_HI_RT_DIRS1"/>
    <property type="match status" value="1"/>
</dbReference>
<evidence type="ECO:0000313" key="2">
    <source>
        <dbReference type="EMBL" id="KAJ8915436.1"/>
    </source>
</evidence>
<evidence type="ECO:0000313" key="3">
    <source>
        <dbReference type="Proteomes" id="UP001159042"/>
    </source>
</evidence>
<feature type="domain" description="RNase H type-1" evidence="1">
    <location>
        <begin position="21"/>
        <end position="92"/>
    </location>
</feature>
<dbReference type="InterPro" id="IPR012337">
    <property type="entry name" value="RNaseH-like_sf"/>
</dbReference>
<dbReference type="GO" id="GO:0004523">
    <property type="term" value="F:RNA-DNA hybrid ribonuclease activity"/>
    <property type="evidence" value="ECO:0007669"/>
    <property type="project" value="InterPro"/>
</dbReference>
<accession>A0AAV8VM60</accession>
<dbReference type="Proteomes" id="UP001159042">
    <property type="component" value="Unassembled WGS sequence"/>
</dbReference>
<dbReference type="SUPFAM" id="SSF53098">
    <property type="entry name" value="Ribonuclease H-like"/>
    <property type="match status" value="1"/>
</dbReference>
<dbReference type="InterPro" id="IPR052055">
    <property type="entry name" value="Hepadnavirus_pol/RT"/>
</dbReference>
<sequence length="224" mass="25819">MYTDASLSGWGAYCSGESTCDWWSQKFKGDHINLLELQAIFFGLECFAKGLRNTNILIRTDNTTALSYINRMGSVQFPKLNSLSRQIWQWCEARNLWVFASYVSSKENQNHKCDRYVAWLRDPGAEVVDAFTVDWAPHYFDAFLSFALTLRAVQKITTIKQPVSLQYHWQEQPWYPLFMELVVGVPLIYNSSLNLLFSLYSTDRHPLAESLTLVAAKLSGRRSH</sequence>
<evidence type="ECO:0000259" key="1">
    <source>
        <dbReference type="Pfam" id="PF13456"/>
    </source>
</evidence>
<protein>
    <recommendedName>
        <fullName evidence="1">RNase H type-1 domain-containing protein</fullName>
    </recommendedName>
</protein>
<reference evidence="2 3" key="1">
    <citation type="journal article" date="2023" name="Insect Mol. Biol.">
        <title>Genome sequencing provides insights into the evolution of gene families encoding plant cell wall-degrading enzymes in longhorned beetles.</title>
        <authorList>
            <person name="Shin N.R."/>
            <person name="Okamura Y."/>
            <person name="Kirsch R."/>
            <person name="Pauchet Y."/>
        </authorList>
    </citation>
    <scope>NUCLEOTIDE SEQUENCE [LARGE SCALE GENOMIC DNA]</scope>
    <source>
        <strain evidence="2">EAD_L_NR</strain>
    </source>
</reference>
<dbReference type="GO" id="GO:0003676">
    <property type="term" value="F:nucleic acid binding"/>
    <property type="evidence" value="ECO:0007669"/>
    <property type="project" value="InterPro"/>
</dbReference>
<keyword evidence="3" id="KW-1185">Reference proteome</keyword>
<proteinExistence type="predicted"/>
<dbReference type="EMBL" id="JANEYG010000053">
    <property type="protein sequence ID" value="KAJ8915436.1"/>
    <property type="molecule type" value="Genomic_DNA"/>
</dbReference>
<dbReference type="InterPro" id="IPR036397">
    <property type="entry name" value="RNaseH_sf"/>
</dbReference>
<name>A0AAV8VM60_9CUCU</name>